<evidence type="ECO:0000313" key="6">
    <source>
        <dbReference type="EMBL" id="PHT78541.1"/>
    </source>
</evidence>
<sequence length="853" mass="94666">MELGYTGIAYNRTFKGVMSESDRCSIPLFPLSSVLKLAPSLSSSVEFHRKLLNLPISEPFRQYTRLTVFVDNASQVSALNSGNPILKSYDIVAVRPLNQLAFEQACQVSEVDIITIDLSEKLPFRLKQSMVKAAIQRGVYFEITYSSLILDAQMRRETISNAKLLVDWTRGKNLLICSAAPSVTELRGPYDVANLASLLGLQLECAKAALSKNCRTVITNALRKKCYHKEAIKVEPLTSGIKEPEFDDWFKWDPISSGEGDLLLDDIKKSFSVSRNASKDVKCIEFSSIVNNLPAHGLQIKDLIFSTVSGQVPMDTIAELACVQVDEMALPSSGISQQPGAVNSLPLECSILEDDPHKNQQGSGSEKVGVPCLSIAPLNDAANLKKEVENGTIDNQDIQFTMKLGIKGTSGTKMHDLQTETSSVSCQGNVVLLDGAAIHTRRTDVEVRENSMIDNEELKIADNAASYKCRTYSEVTLSANSSLKDVFILSKDETFTGSYVQQLGNSFHTDFHDKKGADNVILVEARVNNHPMEREQFREMNSTTLADGSSNSEHSNPMEVEDEHLVVEKVPRKNVTGGELKHTCNNTGLSYQIRGGSLSGNMRRKKSYRPSLFPFKRLLSRRPSTFRGLNPRPLVKGGAAPSTAPQPMLILKQETVFEKYPLCITTSDIVIDNNDLDADDMIIECYDFGEPSKLVVTVVGNVESRSVDMGVEKLISDCYNSVVKVNQKYKNKATLVSVMRDYGTKPVVVVDGSHMSGPYKRTFVSASTLDGVDIARGYSFIFFLQMMIMRMIHPGHDFFNNLSVFRKSKDKLTDEFFAMARAYKLDDFDELMCKVGKIDNKVKIYLKNAGFEK</sequence>
<comment type="subcellular location">
    <subcellularLocation>
        <location evidence="1">Nucleus</location>
    </subcellularLocation>
</comment>
<dbReference type="PANTHER" id="PTHR13031:SF0">
    <property type="entry name" value="RIBONUCLEASE P PROTEIN SUBUNIT P30"/>
    <property type="match status" value="1"/>
</dbReference>
<dbReference type="SUPFAM" id="SSF89550">
    <property type="entry name" value="PHP domain-like"/>
    <property type="match status" value="1"/>
</dbReference>
<dbReference type="GO" id="GO:0003723">
    <property type="term" value="F:RNA binding"/>
    <property type="evidence" value="ECO:0000318"/>
    <property type="project" value="GO_Central"/>
</dbReference>
<comment type="similarity">
    <text evidence="2">Belongs to the eukaryotic/archaeal RNase P protein component 3 family.</text>
</comment>
<gene>
    <name evidence="6" type="ORF">T459_16593</name>
</gene>
<dbReference type="InterPro" id="IPR016195">
    <property type="entry name" value="Pol/histidinol_Pase-like"/>
</dbReference>
<dbReference type="GO" id="GO:0005655">
    <property type="term" value="C:nucleolar ribonuclease P complex"/>
    <property type="evidence" value="ECO:0000318"/>
    <property type="project" value="GO_Central"/>
</dbReference>
<dbReference type="GO" id="GO:0008033">
    <property type="term" value="P:tRNA processing"/>
    <property type="evidence" value="ECO:0000318"/>
    <property type="project" value="GO_Central"/>
</dbReference>
<comment type="caution">
    <text evidence="6">The sequence shown here is derived from an EMBL/GenBank/DDBJ whole genome shotgun (WGS) entry which is preliminary data.</text>
</comment>
<dbReference type="Proteomes" id="UP000222542">
    <property type="component" value="Unassembled WGS sequence"/>
</dbReference>
<organism evidence="6 7">
    <name type="scientific">Capsicum annuum</name>
    <name type="common">Capsicum pepper</name>
    <dbReference type="NCBI Taxonomy" id="4072"/>
    <lineage>
        <taxon>Eukaryota</taxon>
        <taxon>Viridiplantae</taxon>
        <taxon>Streptophyta</taxon>
        <taxon>Embryophyta</taxon>
        <taxon>Tracheophyta</taxon>
        <taxon>Spermatophyta</taxon>
        <taxon>Magnoliopsida</taxon>
        <taxon>eudicotyledons</taxon>
        <taxon>Gunneridae</taxon>
        <taxon>Pentapetalae</taxon>
        <taxon>asterids</taxon>
        <taxon>lamiids</taxon>
        <taxon>Solanales</taxon>
        <taxon>Solanaceae</taxon>
        <taxon>Solanoideae</taxon>
        <taxon>Capsiceae</taxon>
        <taxon>Capsicum</taxon>
    </lineage>
</organism>
<dbReference type="Gramene" id="PHT78541">
    <property type="protein sequence ID" value="PHT78541"/>
    <property type="gene ID" value="T459_16593"/>
</dbReference>
<protein>
    <submittedName>
        <fullName evidence="6">Uncharacterized protein</fullName>
    </submittedName>
</protein>
<name>A0A2G2Z9G7_CAPAN</name>
<accession>A0A2G2Z9G7</accession>
<evidence type="ECO:0000256" key="1">
    <source>
        <dbReference type="ARBA" id="ARBA00004123"/>
    </source>
</evidence>
<evidence type="ECO:0000256" key="2">
    <source>
        <dbReference type="ARBA" id="ARBA00007331"/>
    </source>
</evidence>
<dbReference type="PANTHER" id="PTHR13031">
    <property type="entry name" value="RIBONUCLEASE P SUBUNIT P30"/>
    <property type="match status" value="1"/>
</dbReference>
<dbReference type="Pfam" id="PF01876">
    <property type="entry name" value="RNase_P_p30"/>
    <property type="match status" value="1"/>
</dbReference>
<dbReference type="InterPro" id="IPR002738">
    <property type="entry name" value="RNase_P_p30"/>
</dbReference>
<keyword evidence="3" id="KW-0819">tRNA processing</keyword>
<reference evidence="6 7" key="2">
    <citation type="journal article" date="2017" name="Genome Biol.">
        <title>New reference genome sequences of hot pepper reveal the massive evolution of plant disease-resistance genes by retroduplication.</title>
        <authorList>
            <person name="Kim S."/>
            <person name="Park J."/>
            <person name="Yeom S.I."/>
            <person name="Kim Y.M."/>
            <person name="Seo E."/>
            <person name="Kim K.T."/>
            <person name="Kim M.S."/>
            <person name="Lee J.M."/>
            <person name="Cheong K."/>
            <person name="Shin H.S."/>
            <person name="Kim S.B."/>
            <person name="Han K."/>
            <person name="Lee J."/>
            <person name="Park M."/>
            <person name="Lee H.A."/>
            <person name="Lee H.Y."/>
            <person name="Lee Y."/>
            <person name="Oh S."/>
            <person name="Lee J.H."/>
            <person name="Choi E."/>
            <person name="Choi E."/>
            <person name="Lee S.E."/>
            <person name="Jeon J."/>
            <person name="Kim H."/>
            <person name="Choi G."/>
            <person name="Song H."/>
            <person name="Lee J."/>
            <person name="Lee S.C."/>
            <person name="Kwon J.K."/>
            <person name="Lee H.Y."/>
            <person name="Koo N."/>
            <person name="Hong Y."/>
            <person name="Kim R.W."/>
            <person name="Kang W.H."/>
            <person name="Huh J.H."/>
            <person name="Kang B.C."/>
            <person name="Yang T.J."/>
            <person name="Lee Y.H."/>
            <person name="Bennetzen J.L."/>
            <person name="Choi D."/>
        </authorList>
    </citation>
    <scope>NUCLEOTIDE SEQUENCE [LARGE SCALE GENOMIC DNA]</scope>
    <source>
        <strain evidence="7">cv. CM334</strain>
    </source>
</reference>
<proteinExistence type="inferred from homology"/>
<keyword evidence="5" id="KW-0539">Nucleus</keyword>
<dbReference type="GO" id="GO:0016787">
    <property type="term" value="F:hydrolase activity"/>
    <property type="evidence" value="ECO:0007669"/>
    <property type="project" value="UniProtKB-KW"/>
</dbReference>
<evidence type="ECO:0000256" key="3">
    <source>
        <dbReference type="ARBA" id="ARBA00022694"/>
    </source>
</evidence>
<dbReference type="AlphaFoldDB" id="A0A2G2Z9G7"/>
<dbReference type="Gene3D" id="3.20.20.140">
    <property type="entry name" value="Metal-dependent hydrolases"/>
    <property type="match status" value="1"/>
</dbReference>
<evidence type="ECO:0000313" key="7">
    <source>
        <dbReference type="Proteomes" id="UP000222542"/>
    </source>
</evidence>
<evidence type="ECO:0000256" key="5">
    <source>
        <dbReference type="ARBA" id="ARBA00023242"/>
    </source>
</evidence>
<keyword evidence="7" id="KW-1185">Reference proteome</keyword>
<dbReference type="EMBL" id="AYRZ02000006">
    <property type="protein sequence ID" value="PHT78541.1"/>
    <property type="molecule type" value="Genomic_DNA"/>
</dbReference>
<reference evidence="6 7" key="1">
    <citation type="journal article" date="2014" name="Nat. Genet.">
        <title>Genome sequence of the hot pepper provides insights into the evolution of pungency in Capsicum species.</title>
        <authorList>
            <person name="Kim S."/>
            <person name="Park M."/>
            <person name="Yeom S.I."/>
            <person name="Kim Y.M."/>
            <person name="Lee J.M."/>
            <person name="Lee H.A."/>
            <person name="Seo E."/>
            <person name="Choi J."/>
            <person name="Cheong K."/>
            <person name="Kim K.T."/>
            <person name="Jung K."/>
            <person name="Lee G.W."/>
            <person name="Oh S.K."/>
            <person name="Bae C."/>
            <person name="Kim S.B."/>
            <person name="Lee H.Y."/>
            <person name="Kim S.Y."/>
            <person name="Kim M.S."/>
            <person name="Kang B.C."/>
            <person name="Jo Y.D."/>
            <person name="Yang H.B."/>
            <person name="Jeong H.J."/>
            <person name="Kang W.H."/>
            <person name="Kwon J.K."/>
            <person name="Shin C."/>
            <person name="Lim J.Y."/>
            <person name="Park J.H."/>
            <person name="Huh J.H."/>
            <person name="Kim J.S."/>
            <person name="Kim B.D."/>
            <person name="Cohen O."/>
            <person name="Paran I."/>
            <person name="Suh M.C."/>
            <person name="Lee S.B."/>
            <person name="Kim Y.K."/>
            <person name="Shin Y."/>
            <person name="Noh S.J."/>
            <person name="Park J."/>
            <person name="Seo Y.S."/>
            <person name="Kwon S.Y."/>
            <person name="Kim H.A."/>
            <person name="Park J.M."/>
            <person name="Kim H.J."/>
            <person name="Choi S.B."/>
            <person name="Bosland P.W."/>
            <person name="Reeves G."/>
            <person name="Jo S.H."/>
            <person name="Lee B.W."/>
            <person name="Cho H.T."/>
            <person name="Choi H.S."/>
            <person name="Lee M.S."/>
            <person name="Yu Y."/>
            <person name="Do Choi Y."/>
            <person name="Park B.S."/>
            <person name="van Deynze A."/>
            <person name="Ashrafi H."/>
            <person name="Hill T."/>
            <person name="Kim W.T."/>
            <person name="Pai H.S."/>
            <person name="Ahn H.K."/>
            <person name="Yeam I."/>
            <person name="Giovannoni J.J."/>
            <person name="Rose J.K."/>
            <person name="Sorensen I."/>
            <person name="Lee S.J."/>
            <person name="Kim R.W."/>
            <person name="Choi I.Y."/>
            <person name="Choi B.S."/>
            <person name="Lim J.S."/>
            <person name="Lee Y.H."/>
            <person name="Choi D."/>
        </authorList>
    </citation>
    <scope>NUCLEOTIDE SEQUENCE [LARGE SCALE GENOMIC DNA]</scope>
    <source>
        <strain evidence="7">cv. CM334</strain>
    </source>
</reference>
<evidence type="ECO:0000256" key="4">
    <source>
        <dbReference type="ARBA" id="ARBA00022801"/>
    </source>
</evidence>
<dbReference type="OMA" id="EPEFDDW"/>
<keyword evidence="4" id="KW-0378">Hydrolase</keyword>
<dbReference type="FunFam" id="3.20.20.140:FF:000044">
    <property type="entry name" value="Polymerase/histidinol phosphatase-like protein"/>
    <property type="match status" value="1"/>
</dbReference>
<dbReference type="STRING" id="4072.A0A2G2Z9G7"/>